<dbReference type="RefSeq" id="XP_009822054.1">
    <property type="nucleotide sequence ID" value="XM_009823752.1"/>
</dbReference>
<dbReference type="OrthoDB" id="58416at2759"/>
<sequence>MTGKKADMAELLRTNNLVNLEGFFESFSIQSHDLASKHNNIVDGQTITKNLVCRAASSPFAARAANNSPSFGQHESQDVLRHPPAQPHDHISREVYGTDTDWMGSDWRSSGGSTTFSCDGRRRRTSTHSCFGNGGKIDDGVGWVHTWSKTSMCRRVFEMLVKKGDMRREVNVSSFHQLGNSLHHHHNIEDHSWFSRLKQLHPESRSEVDILNRDHRKLIELESRVASGNYHALVEFVEHLMDQFNREEMLSVPWLLEGTGEL</sequence>
<reference evidence="2" key="1">
    <citation type="submission" date="2013-12" db="EMBL/GenBank/DDBJ databases">
        <title>The Genome Sequence of Aphanomyces astaci APO3.</title>
        <authorList>
            <consortium name="The Broad Institute Genomics Platform"/>
            <person name="Russ C."/>
            <person name="Tyler B."/>
            <person name="van West P."/>
            <person name="Dieguez-Uribeondo J."/>
            <person name="Young S.K."/>
            <person name="Zeng Q."/>
            <person name="Gargeya S."/>
            <person name="Fitzgerald M."/>
            <person name="Abouelleil A."/>
            <person name="Alvarado L."/>
            <person name="Chapman S.B."/>
            <person name="Gainer-Dewar J."/>
            <person name="Goldberg J."/>
            <person name="Griggs A."/>
            <person name="Gujja S."/>
            <person name="Hansen M."/>
            <person name="Howarth C."/>
            <person name="Imamovic A."/>
            <person name="Ireland A."/>
            <person name="Larimer J."/>
            <person name="McCowan C."/>
            <person name="Murphy C."/>
            <person name="Pearson M."/>
            <person name="Poon T.W."/>
            <person name="Priest M."/>
            <person name="Roberts A."/>
            <person name="Saif S."/>
            <person name="Shea T."/>
            <person name="Sykes S."/>
            <person name="Wortman J."/>
            <person name="Nusbaum C."/>
            <person name="Birren B."/>
        </authorList>
    </citation>
    <scope>NUCLEOTIDE SEQUENCE [LARGE SCALE GENOMIC DNA]</scope>
    <source>
        <strain evidence="2">APO3</strain>
    </source>
</reference>
<dbReference type="EMBL" id="KI913114">
    <property type="protein sequence ID" value="ETV89654.1"/>
    <property type="molecule type" value="Genomic_DNA"/>
</dbReference>
<feature type="compositionally biased region" description="Basic and acidic residues" evidence="1">
    <location>
        <begin position="75"/>
        <end position="91"/>
    </location>
</feature>
<feature type="region of interest" description="Disordered" evidence="1">
    <location>
        <begin position="64"/>
        <end position="91"/>
    </location>
</feature>
<dbReference type="GeneID" id="20802849"/>
<gene>
    <name evidence="2" type="ORF">H257_00853</name>
</gene>
<organism evidence="2">
    <name type="scientific">Aphanomyces astaci</name>
    <name type="common">Crayfish plague agent</name>
    <dbReference type="NCBI Taxonomy" id="112090"/>
    <lineage>
        <taxon>Eukaryota</taxon>
        <taxon>Sar</taxon>
        <taxon>Stramenopiles</taxon>
        <taxon>Oomycota</taxon>
        <taxon>Saprolegniomycetes</taxon>
        <taxon>Saprolegniales</taxon>
        <taxon>Verrucalvaceae</taxon>
        <taxon>Aphanomyces</taxon>
    </lineage>
</organism>
<dbReference type="AlphaFoldDB" id="W4HEC4"/>
<evidence type="ECO:0008006" key="3">
    <source>
        <dbReference type="Google" id="ProtNLM"/>
    </source>
</evidence>
<dbReference type="VEuPathDB" id="FungiDB:H257_00853"/>
<evidence type="ECO:0000313" key="2">
    <source>
        <dbReference type="EMBL" id="ETV89654.1"/>
    </source>
</evidence>
<evidence type="ECO:0000256" key="1">
    <source>
        <dbReference type="SAM" id="MobiDB-lite"/>
    </source>
</evidence>
<protein>
    <recommendedName>
        <fullName evidence="3">Hemerythrin-like domain-containing protein</fullName>
    </recommendedName>
</protein>
<accession>W4HEC4</accession>
<proteinExistence type="predicted"/>
<name>W4HEC4_APHAT</name>